<accession>A0A9P0BNP7</accession>
<feature type="chain" id="PRO_5040183628" evidence="2">
    <location>
        <begin position="17"/>
        <end position="158"/>
    </location>
</feature>
<dbReference type="Proteomes" id="UP001154114">
    <property type="component" value="Chromosome 13"/>
</dbReference>
<sequence>MLILYTIGAVIVAAAAKDRGYGNQPAYPASPVVSDYPAPGLAKPSRPEPVYPSPGPLNPPQAPSGSYGQPPYPGPKPPQNAYNRPEKHPRPHHQPPPPKVYSPPLKLDTYVSPVSRSQSVSPPYSDPFSQGHGPTYSSHTSQTFVASVYPEGLPQRFG</sequence>
<evidence type="ECO:0000256" key="1">
    <source>
        <dbReference type="SAM" id="MobiDB-lite"/>
    </source>
</evidence>
<dbReference type="AlphaFoldDB" id="A0A9P0BNP7"/>
<keyword evidence="2" id="KW-0732">Signal</keyword>
<protein>
    <submittedName>
        <fullName evidence="3">Uncharacterized protein</fullName>
    </submittedName>
</protein>
<proteinExistence type="predicted"/>
<keyword evidence="4" id="KW-1185">Reference proteome</keyword>
<organism evidence="3 4">
    <name type="scientific">Chrysodeixis includens</name>
    <name type="common">Soybean looper</name>
    <name type="synonym">Pseudoplusia includens</name>
    <dbReference type="NCBI Taxonomy" id="689277"/>
    <lineage>
        <taxon>Eukaryota</taxon>
        <taxon>Metazoa</taxon>
        <taxon>Ecdysozoa</taxon>
        <taxon>Arthropoda</taxon>
        <taxon>Hexapoda</taxon>
        <taxon>Insecta</taxon>
        <taxon>Pterygota</taxon>
        <taxon>Neoptera</taxon>
        <taxon>Endopterygota</taxon>
        <taxon>Lepidoptera</taxon>
        <taxon>Glossata</taxon>
        <taxon>Ditrysia</taxon>
        <taxon>Noctuoidea</taxon>
        <taxon>Noctuidae</taxon>
        <taxon>Plusiinae</taxon>
        <taxon>Chrysodeixis</taxon>
    </lineage>
</organism>
<dbReference type="OrthoDB" id="7472369at2759"/>
<evidence type="ECO:0000313" key="3">
    <source>
        <dbReference type="EMBL" id="CAH0584246.1"/>
    </source>
</evidence>
<gene>
    <name evidence="3" type="ORF">CINC_LOCUS2472</name>
</gene>
<evidence type="ECO:0000313" key="4">
    <source>
        <dbReference type="Proteomes" id="UP001154114"/>
    </source>
</evidence>
<feature type="compositionally biased region" description="Pro residues" evidence="1">
    <location>
        <begin position="47"/>
        <end position="62"/>
    </location>
</feature>
<evidence type="ECO:0000256" key="2">
    <source>
        <dbReference type="SAM" id="SignalP"/>
    </source>
</evidence>
<dbReference type="EMBL" id="LR824016">
    <property type="protein sequence ID" value="CAH0584246.1"/>
    <property type="molecule type" value="Genomic_DNA"/>
</dbReference>
<name>A0A9P0BNP7_CHRIL</name>
<feature type="compositionally biased region" description="Low complexity" evidence="1">
    <location>
        <begin position="102"/>
        <end position="123"/>
    </location>
</feature>
<feature type="region of interest" description="Disordered" evidence="1">
    <location>
        <begin position="18"/>
        <end position="139"/>
    </location>
</feature>
<reference evidence="3" key="1">
    <citation type="submission" date="2021-12" db="EMBL/GenBank/DDBJ databases">
        <authorList>
            <person name="King R."/>
        </authorList>
    </citation>
    <scope>NUCLEOTIDE SEQUENCE</scope>
</reference>
<feature type="signal peptide" evidence="2">
    <location>
        <begin position="1"/>
        <end position="16"/>
    </location>
</feature>